<gene>
    <name evidence="1" type="ORF">F0237_18575</name>
</gene>
<name>A0AAE5LJE3_9VIBR</name>
<proteinExistence type="predicted"/>
<evidence type="ECO:0000313" key="1">
    <source>
        <dbReference type="EMBL" id="NOI82676.1"/>
    </source>
</evidence>
<organism evidence="1 2">
    <name type="scientific">Vibrio tubiashii</name>
    <dbReference type="NCBI Taxonomy" id="29498"/>
    <lineage>
        <taxon>Bacteria</taxon>
        <taxon>Pseudomonadati</taxon>
        <taxon>Pseudomonadota</taxon>
        <taxon>Gammaproteobacteria</taxon>
        <taxon>Vibrionales</taxon>
        <taxon>Vibrionaceae</taxon>
        <taxon>Vibrio</taxon>
        <taxon>Vibrio oreintalis group</taxon>
    </lineage>
</organism>
<sequence>MLGHKFVKVKPEEIELASTIENHQISINPTLLNSGDSFILEVLLDGKNPDFTASARISGIDGLAQKERTA</sequence>
<comment type="caution">
    <text evidence="1">The sequence shown here is derived from an EMBL/GenBank/DDBJ whole genome shotgun (WGS) entry which is preliminary data.</text>
</comment>
<evidence type="ECO:0000313" key="2">
    <source>
        <dbReference type="Proteomes" id="UP000572722"/>
    </source>
</evidence>
<reference evidence="1 2" key="1">
    <citation type="submission" date="2019-08" db="EMBL/GenBank/DDBJ databases">
        <title>Draft genome sequencing and comparative genomics of hatchery-associated Vibrios.</title>
        <authorList>
            <person name="Kehlet-Delgado H."/>
            <person name="Mueller R.S."/>
        </authorList>
    </citation>
    <scope>NUCLEOTIDE SEQUENCE [LARGE SCALE GENOMIC DNA]</scope>
    <source>
        <strain evidence="1 2">01-65-5-1</strain>
    </source>
</reference>
<accession>A0AAE5LJE3</accession>
<protein>
    <submittedName>
        <fullName evidence="1">Uncharacterized protein</fullName>
    </submittedName>
</protein>
<dbReference type="RefSeq" id="WP_171324383.1">
    <property type="nucleotide sequence ID" value="NZ_VTXO01000009.1"/>
</dbReference>
<dbReference type="Proteomes" id="UP000572722">
    <property type="component" value="Unassembled WGS sequence"/>
</dbReference>
<dbReference type="AlphaFoldDB" id="A0AAE5LJE3"/>
<dbReference type="EMBL" id="VTXO01000009">
    <property type="protein sequence ID" value="NOI82676.1"/>
    <property type="molecule type" value="Genomic_DNA"/>
</dbReference>